<feature type="region of interest" description="Disordered" evidence="1">
    <location>
        <begin position="1848"/>
        <end position="1951"/>
    </location>
</feature>
<name>A0ABS6T2A7_9RHOB</name>
<feature type="compositionally biased region" description="Acidic residues" evidence="1">
    <location>
        <begin position="1529"/>
        <end position="1540"/>
    </location>
</feature>
<comment type="caution">
    <text evidence="3">The sequence shown here is derived from an EMBL/GenBank/DDBJ whole genome shotgun (WGS) entry which is preliminary data.</text>
</comment>
<evidence type="ECO:0000313" key="3">
    <source>
        <dbReference type="EMBL" id="MBV7379347.1"/>
    </source>
</evidence>
<organism evidence="3 4">
    <name type="scientific">Maritimibacter dapengensis</name>
    <dbReference type="NCBI Taxonomy" id="2836868"/>
    <lineage>
        <taxon>Bacteria</taxon>
        <taxon>Pseudomonadati</taxon>
        <taxon>Pseudomonadota</taxon>
        <taxon>Alphaproteobacteria</taxon>
        <taxon>Rhodobacterales</taxon>
        <taxon>Roseobacteraceae</taxon>
        <taxon>Maritimibacter</taxon>
    </lineage>
</organism>
<feature type="region of interest" description="Disordered" evidence="1">
    <location>
        <begin position="731"/>
        <end position="750"/>
    </location>
</feature>
<dbReference type="InterPro" id="IPR001343">
    <property type="entry name" value="Hemolysn_Ca-bd"/>
</dbReference>
<reference evidence="3 4" key="1">
    <citation type="submission" date="2021-05" db="EMBL/GenBank/DDBJ databases">
        <title>Culturable bacteria isolated from Daya Bay.</title>
        <authorList>
            <person name="Zheng W."/>
            <person name="Yu S."/>
            <person name="Huang Y."/>
        </authorList>
    </citation>
    <scope>NUCLEOTIDE SEQUENCE [LARGE SCALE GENOMIC DNA]</scope>
    <source>
        <strain evidence="3 4">DP4N28-5</strain>
    </source>
</reference>
<feature type="region of interest" description="Disordered" evidence="1">
    <location>
        <begin position="124"/>
        <end position="149"/>
    </location>
</feature>
<dbReference type="Pfam" id="PF17963">
    <property type="entry name" value="Big_9"/>
    <property type="match status" value="10"/>
</dbReference>
<dbReference type="Proteomes" id="UP000756530">
    <property type="component" value="Unassembled WGS sequence"/>
</dbReference>
<dbReference type="NCBIfam" id="NF012211">
    <property type="entry name" value="tand_rpt_95"/>
    <property type="match status" value="10"/>
</dbReference>
<dbReference type="PANTHER" id="PTHR34720:SF9">
    <property type="entry name" value="BLR4714 PROTEIN"/>
    <property type="match status" value="1"/>
</dbReference>
<evidence type="ECO:0000256" key="1">
    <source>
        <dbReference type="SAM" id="MobiDB-lite"/>
    </source>
</evidence>
<dbReference type="RefSeq" id="WP_218392484.1">
    <property type="nucleotide sequence ID" value="NZ_JAHUZE010000002.1"/>
</dbReference>
<feature type="compositionally biased region" description="Acidic residues" evidence="1">
    <location>
        <begin position="1509"/>
        <end position="1521"/>
    </location>
</feature>
<gene>
    <name evidence="3" type="ORF">KJP28_10445</name>
</gene>
<feature type="region of interest" description="Disordered" evidence="1">
    <location>
        <begin position="268"/>
        <end position="287"/>
    </location>
</feature>
<feature type="compositionally biased region" description="Polar residues" evidence="1">
    <location>
        <begin position="1545"/>
        <end position="1558"/>
    </location>
</feature>
<dbReference type="InterPro" id="IPR028992">
    <property type="entry name" value="Hedgehog/Intein_dom"/>
</dbReference>
<feature type="region of interest" description="Disordered" evidence="1">
    <location>
        <begin position="2010"/>
        <end position="2039"/>
    </location>
</feature>
<evidence type="ECO:0000259" key="2">
    <source>
        <dbReference type="Pfam" id="PF13403"/>
    </source>
</evidence>
<feature type="region of interest" description="Disordered" evidence="1">
    <location>
        <begin position="1503"/>
        <end position="1558"/>
    </location>
</feature>
<sequence>MTYQNTTSPWTPVGDYILDWDLRGSDGGASLASAKGDPNVSVTVSTPKNGDHDQFALSGGKLVSDDVTNATQTIVDFGTLVTDVNFQIEDVDQGHDWDDKVTILAYDEHGNLVDVDFDIQSGSGISQSGSMVEGGANPDGGTSGGSTKDNVTVKVAGPVSKIVIVHDNGSSDNESGEIKITDMGFNAVHTPEIEPDGIVENDDDGDLIDVNYTGDPHGDRIDANDAILPGESGDDDIVYAMGGDDTVLAGAGNDEVYAGAGDDYVEGGSGDDLIRGDSETRNGDAGSTREVFQWDQAPGYGDETDADGSFTQNTGTVNVTYSVYYSKHDADIEFEDNAGNVSGIDTGDLGAADQSSGLALEGDDKYDDAKVKLAFDQDVSNVAFRINDVDVDSSVTVYAYLDGVPVDVDLTGGSKVSVSGDTATATGGDAAATADQNSVLVSIAGPVDTIYVKHDIVGNDTSHVQITDVYFDSGVFDDDCLPDAAGNDTLLGGEGEDTIYGEGGDDIIDGGADDDVLYGDHGLVDGAPAETIRESFEWSKAPGFGNDQDAGNVTQNTGNMDVTFTVVHEDSGVKSVFETDDQNVSGIDTGGETINDNSSFGSEAGGKHNDSTYQFDFAAPVENVDFRINDIDGDGVVTVKAYDADGNQIDIDLTGGSKLTMLDTDGKFGVDTADSKGGYESDSSANYSLHVEIAGPVSKIVIVHDQNGYDNSGINITDVFFDTTAGTCVPDDEGDDTITGGAGSDTMYGEGGDDTFIVTGGADADGDIVTGGNGPDENTDHDVLDLTGAGRVTIDSSDDASDAGAITGTVTFSNGEILTFSQIEEIITDVQNVDPDAMDDTVTLDEDSPATVIPVLANDSDADGDPLEVIGVGPATNGTATLNPDGTASYEPNDDFTGTDTFTYTISDGQGGTDTATVTINVTNVNDAPDAVDDAAATDEDSPVTIDLTANDSDPDGDDLEILSVDTTGTNGVVTVNPDDDSVVYDPNGAYEGLAEGETATDTFTYTVTDGNGGTDVASVTVTITGVNDAPDAVDDSLTTDEDTPITFNPLDNDSDPDGDDLDILSADVDPAQGSVAFDPETGEMTFTPADDFTGAAEITYTITDGNGATDTATITIGVGAVNDTPDAVDDAAATDEDSPVTIDLTGNDSDPDGDDLEILSVDTTGTNGTVTVNPDDDSVVYDPNGAYEGLAEGETATDTFTYTVTDGNGGTDVASVTVTITGVNDAPDAVDDSLTTDEDTPITFNPLDNDSDPDGDDLDILSADVDPAQGSVTFDPETGEMTFTPADDFTGAAEITYTITDGNGATDTATITIGVGAVNDAPDAVDDAASTDEDTSIIVDVLANDSDPEGDDLEVTDVGTPSNGTAVLLPDGTVEYTPNPDFYGTDTFDYTVTDENGATDIATVTITVDPVNELAAKDDTADTDEDVSVIIDVTANDSDPDGDDFEVTAVGTPSNGTATLLPDGTIEYTPNPDFNGTDTFEYTITDENGATDTATVTVNIEPVNDAPDANDDAVTTDEDTAVTFDPRDNDEDVDGDPLDIIDTTEPSNGTVSENPDGTLTYTPDPGFDGTDTFDYTVSDGNGGTDVATVTIVVEPDVEPNSVDAVDDTYSIDPDVEFININVIENDSDPEGDDFSVTEVGTPSHGTAELQPDGTVNYAPEDGYTGTDTFTYTVTDEFGATDTATVTIEVCMGGGEDLPPIAGDDEGRTPINTAVVIPVLLNDIDPDGEDAALDVTTATSPDGTVEINPDGTITFTPATDFTGPATIEYTITDEDGLTDTATVTIMVNDGIVEGSDGDDVIDTSYTGDPEGDMVDAGDSIFPPVGSEDDIIEAYDGDDEIEAGNGDDIIYAGEGDDDVDAGDGDDTVYGGDGNDVVDGGNGDDVIDTSGTNPASDYGFTPGETVDNWPFAPLTPADLVPLDDDPNDDKDVVDGGAGNDTIYTGDDADVIDGGSGDDTIDGGLDDDDIDGGTGDDFIIGGHGSDDIDGGDGDDVIWGGLGPDEDDLLNIEDDANPVDDYGDADDNDPDSPIPTFLDPRPENGIDTIHGGEGNDTIYGQDDDDVLYGDEGDDTIDGGIDDDMIYGGLGNDVLIGGKGNDYIDAGDGILPGVEDDGVDTGEGGDDRDTFVNFGQGDTVDGGEGGDDWDTLNLIGSAPTGGSLKVDLSADNPENGVVEFFDEDGNSTGTMEFYNIEEIVPCFTPGTLIATPRGEVPVERLREGDRVITRDNGIQEIRWIGSKTMDWRSLNQSQHLKPVLIKAGSLGHGLPERDMMVSPNHRMLVANDQTTLYFDEREVLASAKHLVDNKGVMTVDVREVNYIHFLFDHHEVVLSDGTWSESFQPGDYSLAGIGNAQRQELFELFPELETREGIEDFTSARRILKKHEAQMLARGLRK</sequence>
<feature type="region of interest" description="Disordered" evidence="1">
    <location>
        <begin position="1033"/>
        <end position="1059"/>
    </location>
</feature>
<protein>
    <submittedName>
        <fullName evidence="3">Tandem-95 repeat protein</fullName>
    </submittedName>
</protein>
<dbReference type="Pfam" id="PF00353">
    <property type="entry name" value="HemolysinCabind"/>
    <property type="match status" value="8"/>
</dbReference>
<feature type="compositionally biased region" description="Acidic residues" evidence="1">
    <location>
        <begin position="1853"/>
        <end position="1865"/>
    </location>
</feature>
<feature type="compositionally biased region" description="Acidic residues" evidence="1">
    <location>
        <begin position="2010"/>
        <end position="2026"/>
    </location>
</feature>
<dbReference type="PROSITE" id="PS00330">
    <property type="entry name" value="HEMOLYSIN_CALCIUM"/>
    <property type="match status" value="5"/>
</dbReference>
<feature type="domain" description="Hedgehog/Intein (Hint)" evidence="2">
    <location>
        <begin position="2196"/>
        <end position="2342"/>
    </location>
</feature>
<evidence type="ECO:0000313" key="4">
    <source>
        <dbReference type="Proteomes" id="UP000756530"/>
    </source>
</evidence>
<keyword evidence="4" id="KW-1185">Reference proteome</keyword>
<accession>A0ABS6T2A7</accession>
<feature type="region of interest" description="Disordered" evidence="1">
    <location>
        <begin position="1230"/>
        <end position="1256"/>
    </location>
</feature>
<feature type="compositionally biased region" description="Acidic residues" evidence="1">
    <location>
        <begin position="1230"/>
        <end position="1241"/>
    </location>
</feature>
<dbReference type="EMBL" id="JAHUZE010000002">
    <property type="protein sequence ID" value="MBV7379347.1"/>
    <property type="molecule type" value="Genomic_DNA"/>
</dbReference>
<feature type="compositionally biased region" description="Basic and acidic residues" evidence="1">
    <location>
        <begin position="272"/>
        <end position="282"/>
    </location>
</feature>
<dbReference type="PANTHER" id="PTHR34720">
    <property type="entry name" value="MICROCYSTIN DEPENDENT PROTEIN"/>
    <property type="match status" value="1"/>
</dbReference>
<dbReference type="InterPro" id="IPR018511">
    <property type="entry name" value="Hemolysin-typ_Ca-bd_CS"/>
</dbReference>
<dbReference type="Pfam" id="PF13403">
    <property type="entry name" value="Hint_2"/>
    <property type="match status" value="1"/>
</dbReference>
<feature type="compositionally biased region" description="Acidic residues" evidence="1">
    <location>
        <begin position="1033"/>
        <end position="1044"/>
    </location>
</feature>
<proteinExistence type="predicted"/>